<keyword evidence="2" id="KW-1185">Reference proteome</keyword>
<proteinExistence type="predicted"/>
<dbReference type="EMBL" id="JAEKPD010000022">
    <property type="protein sequence ID" value="MBJ3764325.1"/>
    <property type="molecule type" value="Genomic_DNA"/>
</dbReference>
<dbReference type="SUPFAM" id="SSF55729">
    <property type="entry name" value="Acyl-CoA N-acyltransferases (Nat)"/>
    <property type="match status" value="1"/>
</dbReference>
<evidence type="ECO:0000313" key="2">
    <source>
        <dbReference type="Proteomes" id="UP000642488"/>
    </source>
</evidence>
<dbReference type="Proteomes" id="UP000642488">
    <property type="component" value="Unassembled WGS sequence"/>
</dbReference>
<dbReference type="AlphaFoldDB" id="A0A934MEA7"/>
<sequence>MSKKVRVPSAKLEGRSASMRLAGRHPKLPRIKNGRAHLATDPVLPDWRITCFFSGKGYRGKGVASAALAGALEQIEKLGGGRVEGYPEDTEGRKVSGSFLINGALSTFERQGFARLRPIGKHKWVVTRTVP</sequence>
<name>A0A934MEA7_9RHOB</name>
<dbReference type="InterPro" id="IPR016181">
    <property type="entry name" value="Acyl_CoA_acyltransferase"/>
</dbReference>
<evidence type="ECO:0000313" key="1">
    <source>
        <dbReference type="EMBL" id="MBJ3764325.1"/>
    </source>
</evidence>
<dbReference type="RefSeq" id="WP_198917501.1">
    <property type="nucleotide sequence ID" value="NZ_JAEKPD010000022.1"/>
</dbReference>
<reference evidence="1" key="1">
    <citation type="submission" date="2020-12" db="EMBL/GenBank/DDBJ databases">
        <title>Bacterial taxonomy.</title>
        <authorList>
            <person name="Pan X."/>
        </authorList>
    </citation>
    <scope>NUCLEOTIDE SEQUENCE</scope>
    <source>
        <strain evidence="1">KCTC 52957</strain>
    </source>
</reference>
<comment type="caution">
    <text evidence="1">The sequence shown here is derived from an EMBL/GenBank/DDBJ whole genome shotgun (WGS) entry which is preliminary data.</text>
</comment>
<evidence type="ECO:0008006" key="3">
    <source>
        <dbReference type="Google" id="ProtNLM"/>
    </source>
</evidence>
<accession>A0A934MEA7</accession>
<organism evidence="1 2">
    <name type="scientific">Palleronia pontilimi</name>
    <dbReference type="NCBI Taxonomy" id="1964209"/>
    <lineage>
        <taxon>Bacteria</taxon>
        <taxon>Pseudomonadati</taxon>
        <taxon>Pseudomonadota</taxon>
        <taxon>Alphaproteobacteria</taxon>
        <taxon>Rhodobacterales</taxon>
        <taxon>Roseobacteraceae</taxon>
        <taxon>Palleronia</taxon>
    </lineage>
</organism>
<gene>
    <name evidence="1" type="ORF">ILP92_16405</name>
</gene>
<protein>
    <recommendedName>
        <fullName evidence="3">GNAT family N-acetyltransferase</fullName>
    </recommendedName>
</protein>